<organism evidence="1 2">
    <name type="scientific">Corynebacterium aurimucosum</name>
    <dbReference type="NCBI Taxonomy" id="169292"/>
    <lineage>
        <taxon>Bacteria</taxon>
        <taxon>Bacillati</taxon>
        <taxon>Actinomycetota</taxon>
        <taxon>Actinomycetes</taxon>
        <taxon>Mycobacteriales</taxon>
        <taxon>Corynebacteriaceae</taxon>
        <taxon>Corynebacterium</taxon>
    </lineage>
</organism>
<evidence type="ECO:0000313" key="1">
    <source>
        <dbReference type="EMBL" id="TVU56818.1"/>
    </source>
</evidence>
<gene>
    <name evidence="1" type="ORF">FQK23_05715</name>
</gene>
<comment type="caution">
    <text evidence="1">The sequence shown here is derived from an EMBL/GenBank/DDBJ whole genome shotgun (WGS) entry which is preliminary data.</text>
</comment>
<evidence type="ECO:0000313" key="2">
    <source>
        <dbReference type="Proteomes" id="UP000320531"/>
    </source>
</evidence>
<dbReference type="Proteomes" id="UP000320531">
    <property type="component" value="Unassembled WGS sequence"/>
</dbReference>
<sequence length="163" mass="18173">MTSYRFPPTKMTGPFFAVLGVTLLVLGTPAILSLALPEHEPEMEPVVLNDPEWRQPIDGVECSVNYDSVANQAWDCGDTLVEAYLTSDVDDDELALRRAVRATTFGSMPKERVENHDGMLVLRTYTYVPVVAFSVAKGNLNYELVFSDGNPEEFADQFMEAFK</sequence>
<dbReference type="AlphaFoldDB" id="A0A558GIZ7"/>
<reference evidence="1 2" key="1">
    <citation type="submission" date="2019-07" db="EMBL/GenBank/DDBJ databases">
        <title>Draft genome of C. aurimucosum strain 14-2523.</title>
        <authorList>
            <person name="Pacheco L.G.C."/>
            <person name="Aguiar E.R.G.R."/>
            <person name="Navas J."/>
            <person name="Santos C.S."/>
            <person name="Rocha D.J.P.G."/>
        </authorList>
    </citation>
    <scope>NUCLEOTIDE SEQUENCE [LARGE SCALE GENOMIC DNA]</scope>
    <source>
        <strain evidence="1 2">14-2523</strain>
    </source>
</reference>
<protein>
    <submittedName>
        <fullName evidence="1">Uncharacterized protein</fullName>
    </submittedName>
</protein>
<proteinExistence type="predicted"/>
<dbReference type="EMBL" id="VMTY01000014">
    <property type="protein sequence ID" value="TVU56818.1"/>
    <property type="molecule type" value="Genomic_DNA"/>
</dbReference>
<accession>A0A558GIZ7</accession>
<name>A0A558GIZ7_9CORY</name>
<dbReference type="RefSeq" id="WP_144657022.1">
    <property type="nucleotide sequence ID" value="NZ_JBIPJZ010000030.1"/>
</dbReference>